<proteinExistence type="predicted"/>
<dbReference type="InterPro" id="IPR039498">
    <property type="entry name" value="NTP_transf_5"/>
</dbReference>
<evidence type="ECO:0000313" key="1">
    <source>
        <dbReference type="EMBL" id="MBF1446022.1"/>
    </source>
</evidence>
<dbReference type="AlphaFoldDB" id="A0A9D5WYE7"/>
<dbReference type="EMBL" id="JABZTM010000008">
    <property type="protein sequence ID" value="MBF1446022.1"/>
    <property type="molecule type" value="Genomic_DNA"/>
</dbReference>
<protein>
    <submittedName>
        <fullName evidence="1">Nucleotidyltransferase family protein</fullName>
    </submittedName>
</protein>
<dbReference type="RefSeq" id="WP_278488973.1">
    <property type="nucleotide sequence ID" value="NZ_CAJZDG010000020.1"/>
</dbReference>
<gene>
    <name evidence="1" type="ORF">HXN55_01355</name>
</gene>
<sequence>MCVTKLLKELIKNELWGEQLSFSSIDKKDFSALQNIANMQTVNGLVYSSLINNNVKLPQQEALIAFGSLENTKKANLLLNKNLIFLTELLEKHNIKFFVVKGQTIANSYPRPLHRVGGDIDFYCFAEDLERLLGILHKELNVEPKRDESEQHYTFLFNKTLFELHFTLYKFANTENQQYFDNLINSEPLSYTFIDNKKIPTLNPTLNLAYTFLHLFHHLIELGVGLRQFCDVAILCHIAAMAEQEGDRKNCIDKAKLIEILTRLDFLKAFTAIGTVLVDEIGLPEAEFPYTLTKKDYKRKKYILNVVYKRGNFGKYGRTTKVRSGIKYYIEQTNIKLSHYYHLFNLSRKENIALITKEIPKKILQALRRCTYKNIKRADYKRRPY</sequence>
<reference evidence="1" key="1">
    <citation type="submission" date="2020-04" db="EMBL/GenBank/DDBJ databases">
        <title>Deep metagenomics examines the oral microbiome during advanced dental caries in children, revealing novel taxa and co-occurrences with host molecules.</title>
        <authorList>
            <person name="Baker J.L."/>
            <person name="Morton J.T."/>
            <person name="Dinis M."/>
            <person name="Alvarez R."/>
            <person name="Tran N.C."/>
            <person name="Knight R."/>
            <person name="Edlund A."/>
        </authorList>
    </citation>
    <scope>NUCLEOTIDE SEQUENCE</scope>
    <source>
        <strain evidence="1">JCVI_32_bin.50</strain>
    </source>
</reference>
<dbReference type="Proteomes" id="UP000787419">
    <property type="component" value="Unassembled WGS sequence"/>
</dbReference>
<evidence type="ECO:0000313" key="2">
    <source>
        <dbReference type="Proteomes" id="UP000787419"/>
    </source>
</evidence>
<name>A0A9D5WYE7_9BACT</name>
<comment type="caution">
    <text evidence="1">The sequence shown here is derived from an EMBL/GenBank/DDBJ whole genome shotgun (WGS) entry which is preliminary data.</text>
</comment>
<organism evidence="1 2">
    <name type="scientific">Prevotella nigrescens</name>
    <dbReference type="NCBI Taxonomy" id="28133"/>
    <lineage>
        <taxon>Bacteria</taxon>
        <taxon>Pseudomonadati</taxon>
        <taxon>Bacteroidota</taxon>
        <taxon>Bacteroidia</taxon>
        <taxon>Bacteroidales</taxon>
        <taxon>Prevotellaceae</taxon>
        <taxon>Prevotella</taxon>
    </lineage>
</organism>
<dbReference type="Gene3D" id="3.30.460.40">
    <property type="match status" value="1"/>
</dbReference>
<accession>A0A9D5WYE7</accession>
<dbReference type="Pfam" id="PF14907">
    <property type="entry name" value="NTP_transf_5"/>
    <property type="match status" value="1"/>
</dbReference>